<dbReference type="InterPro" id="IPR002701">
    <property type="entry name" value="CM_II_prokaryot"/>
</dbReference>
<evidence type="ECO:0000256" key="1">
    <source>
        <dbReference type="ARBA" id="ARBA00007274"/>
    </source>
</evidence>
<evidence type="ECO:0000313" key="5">
    <source>
        <dbReference type="Proteomes" id="UP000095256"/>
    </source>
</evidence>
<keyword evidence="2" id="KW-0808">Transferase</keyword>
<evidence type="ECO:0000259" key="3">
    <source>
        <dbReference type="PROSITE" id="PS51168"/>
    </source>
</evidence>
<keyword evidence="5" id="KW-1185">Reference proteome</keyword>
<dbReference type="Gene3D" id="1.20.59.10">
    <property type="entry name" value="Chorismate mutase"/>
    <property type="match status" value="1"/>
</dbReference>
<name>A0A1E5L0Y7_9ENTE</name>
<dbReference type="InterPro" id="IPR011279">
    <property type="entry name" value="Chorismate_mutase_GmP"/>
</dbReference>
<dbReference type="GO" id="GO:0016407">
    <property type="term" value="F:acetyltransferase activity"/>
    <property type="evidence" value="ECO:0007669"/>
    <property type="project" value="InterPro"/>
</dbReference>
<dbReference type="STRING" id="762845.BCR26_08100"/>
<sequence>METIKSERQKMIAGELYFAGDPELATARVHAREQMALINNEKDTYIRRQLLQETFGSTGTGAYVEPTISFDYGFNIHVGKNFYANFNNIYLDVCPIKIGDNCMFGPNVQLYTATHPLHPVKRNSGLEYGKPITIGNNVWIGGGAILAPGVVLGNNVVVGAGAVVTKSFPDNSFIGGNPAKLIKTVEVDGREKDSSLANQREKVDSLDKELVALLEQRMDIVTEIAAIKKATNQQIFDPVREQKVIEKISSYVSNKQYQEVIAETYQGIMDASKNFQQQQMK</sequence>
<dbReference type="SUPFAM" id="SSF48600">
    <property type="entry name" value="Chorismate mutase II"/>
    <property type="match status" value="1"/>
</dbReference>
<dbReference type="InterPro" id="IPR036263">
    <property type="entry name" value="Chorismate_II_sf"/>
</dbReference>
<dbReference type="SUPFAM" id="SSF51161">
    <property type="entry name" value="Trimeric LpxA-like enzymes"/>
    <property type="match status" value="1"/>
</dbReference>
<reference evidence="4 5" key="1">
    <citation type="submission" date="2016-09" db="EMBL/GenBank/DDBJ databases">
        <authorList>
            <person name="Capua I."/>
            <person name="De Benedictis P."/>
            <person name="Joannis T."/>
            <person name="Lombin L.H."/>
            <person name="Cattoli G."/>
        </authorList>
    </citation>
    <scope>NUCLEOTIDE SEQUENCE [LARGE SCALE GENOMIC DNA]</scope>
    <source>
        <strain evidence="4 5">LMG 25899</strain>
    </source>
</reference>
<protein>
    <submittedName>
        <fullName evidence="4">Chorismate mutase</fullName>
    </submittedName>
</protein>
<accession>A0A1E5L0Y7</accession>
<comment type="similarity">
    <text evidence="1">Belongs to the transferase hexapeptide repeat family.</text>
</comment>
<dbReference type="GO" id="GO:0046417">
    <property type="term" value="P:chorismate metabolic process"/>
    <property type="evidence" value="ECO:0007669"/>
    <property type="project" value="InterPro"/>
</dbReference>
<dbReference type="PANTHER" id="PTHR23416">
    <property type="entry name" value="SIALIC ACID SYNTHASE-RELATED"/>
    <property type="match status" value="1"/>
</dbReference>
<comment type="caution">
    <text evidence="4">The sequence shown here is derived from an EMBL/GenBank/DDBJ whole genome shotgun (WGS) entry which is preliminary data.</text>
</comment>
<evidence type="ECO:0000313" key="4">
    <source>
        <dbReference type="EMBL" id="OEH83776.1"/>
    </source>
</evidence>
<dbReference type="Pfam" id="PF14602">
    <property type="entry name" value="Hexapep_2"/>
    <property type="match status" value="1"/>
</dbReference>
<dbReference type="EMBL" id="MIEK01000003">
    <property type="protein sequence ID" value="OEH83776.1"/>
    <property type="molecule type" value="Genomic_DNA"/>
</dbReference>
<dbReference type="InterPro" id="IPR001451">
    <property type="entry name" value="Hexapep"/>
</dbReference>
<gene>
    <name evidence="4" type="ORF">BCR26_08100</name>
</gene>
<dbReference type="GO" id="GO:0008374">
    <property type="term" value="F:O-acyltransferase activity"/>
    <property type="evidence" value="ECO:0007669"/>
    <property type="project" value="TreeGrafter"/>
</dbReference>
<dbReference type="GO" id="GO:0005829">
    <property type="term" value="C:cytosol"/>
    <property type="evidence" value="ECO:0007669"/>
    <property type="project" value="TreeGrafter"/>
</dbReference>
<dbReference type="FunFam" id="2.160.10.10:FF:000008">
    <property type="entry name" value="Maltose O-acetyltransferase"/>
    <property type="match status" value="1"/>
</dbReference>
<dbReference type="InterPro" id="IPR024688">
    <property type="entry name" value="Mac_dom"/>
</dbReference>
<dbReference type="InterPro" id="IPR036979">
    <property type="entry name" value="CM_dom_sf"/>
</dbReference>
<dbReference type="Pfam" id="PF00132">
    <property type="entry name" value="Hexapep"/>
    <property type="match status" value="1"/>
</dbReference>
<dbReference type="InterPro" id="IPR051159">
    <property type="entry name" value="Hexapeptide_acetyltransf"/>
</dbReference>
<dbReference type="CDD" id="cd03357">
    <property type="entry name" value="LbH_MAT_GAT"/>
    <property type="match status" value="1"/>
</dbReference>
<dbReference type="RefSeq" id="WP_069697303.1">
    <property type="nucleotide sequence ID" value="NZ_JAGGMA010000010.1"/>
</dbReference>
<feature type="domain" description="Chorismate mutase" evidence="3">
    <location>
        <begin position="190"/>
        <end position="280"/>
    </location>
</feature>
<evidence type="ECO:0000256" key="2">
    <source>
        <dbReference type="ARBA" id="ARBA00022679"/>
    </source>
</evidence>
<dbReference type="NCBIfam" id="TIGR01805">
    <property type="entry name" value="CM_mono_grmpos"/>
    <property type="match status" value="1"/>
</dbReference>
<dbReference type="Gene3D" id="2.160.10.10">
    <property type="entry name" value="Hexapeptide repeat proteins"/>
    <property type="match status" value="1"/>
</dbReference>
<dbReference type="Proteomes" id="UP000095256">
    <property type="component" value="Unassembled WGS sequence"/>
</dbReference>
<dbReference type="SMART" id="SM00830">
    <property type="entry name" value="CM_2"/>
    <property type="match status" value="1"/>
</dbReference>
<dbReference type="Pfam" id="PF12464">
    <property type="entry name" value="Mac"/>
    <property type="match status" value="1"/>
</dbReference>
<dbReference type="PROSITE" id="PS51168">
    <property type="entry name" value="CHORISMATE_MUT_2"/>
    <property type="match status" value="1"/>
</dbReference>
<dbReference type="AlphaFoldDB" id="A0A1E5L0Y7"/>
<dbReference type="PANTHER" id="PTHR23416:SF23">
    <property type="entry name" value="ACETYLTRANSFERASE C18B11.09C-RELATED"/>
    <property type="match status" value="1"/>
</dbReference>
<dbReference type="GO" id="GO:0004106">
    <property type="term" value="F:chorismate mutase activity"/>
    <property type="evidence" value="ECO:0007669"/>
    <property type="project" value="InterPro"/>
</dbReference>
<organism evidence="4 5">
    <name type="scientific">Enterococcus rivorum</name>
    <dbReference type="NCBI Taxonomy" id="762845"/>
    <lineage>
        <taxon>Bacteria</taxon>
        <taxon>Bacillati</taxon>
        <taxon>Bacillota</taxon>
        <taxon>Bacilli</taxon>
        <taxon>Lactobacillales</taxon>
        <taxon>Enterococcaceae</taxon>
        <taxon>Enterococcus</taxon>
    </lineage>
</organism>
<dbReference type="SMART" id="SM01266">
    <property type="entry name" value="Mac"/>
    <property type="match status" value="1"/>
</dbReference>
<dbReference type="Pfam" id="PF01817">
    <property type="entry name" value="CM_2"/>
    <property type="match status" value="1"/>
</dbReference>
<proteinExistence type="inferred from homology"/>
<dbReference type="InterPro" id="IPR011004">
    <property type="entry name" value="Trimer_LpxA-like_sf"/>
</dbReference>